<evidence type="ECO:0000256" key="1">
    <source>
        <dbReference type="SAM" id="MobiDB-lite"/>
    </source>
</evidence>
<dbReference type="EMBL" id="JBAMMX010000009">
    <property type="protein sequence ID" value="KAK6932915.1"/>
    <property type="molecule type" value="Genomic_DNA"/>
</dbReference>
<feature type="region of interest" description="Disordered" evidence="1">
    <location>
        <begin position="1"/>
        <end position="41"/>
    </location>
</feature>
<keyword evidence="3" id="KW-1185">Reference proteome</keyword>
<sequence>MADKCDHSSSSLPRSDSKIVEGKRTGCCNEEGERSESARKRVKMRDLESVFRSKAHVGSDYHHSRYSKFNGNISLHLNGSEENSSQVREETVTVDLGLGEARMRKEIPHFSSDVNCRALDLNTKAHPENILDNNDTIECVEATNRQHDEHHNLKSEISVDKSFHVNAEVVSNSENNNPFFPYKFHDHFKARDVLECGSSTGPIEEKDPRTVWEEMKKNGFLSSSYGGIPMPKQRQRKSKNDMLRKRIEQAKQERVDRFTKIAAPSGLLNGLNPGIINHVRNSKQVHSIIEAIVKSGKTENQTVGTNEAYRLKSGTTEISDGKKVVQNAYAAGTNQLNMSHEDDTKFLGSRQGPYDRLEDKCGYRELSVDRNMDCSKTYASHPNLDSEDNVLALKSSATIMSDNLSHEEPSSLAVKAATVASQWLRLLQQDIKGRLAALRRSKKRVRDVIHIELPFLIAKEFPSNSENDPCITKSSVFRCSKTATTDLHLAKWGKLFDQMDKALLEEEKQLEMSLKKINDMQLHCEQGLQHNPCWNVGHVFQEMGEDCSRLGKADSLERDLAVRAAAASIYSTCNFLLSTENVSCF</sequence>
<name>A0AAN8VF45_9MAGN</name>
<dbReference type="PANTHER" id="PTHR33924:SF5">
    <property type="entry name" value="CATION-TRANSPORTING ATPASE"/>
    <property type="match status" value="1"/>
</dbReference>
<proteinExistence type="predicted"/>
<feature type="compositionally biased region" description="Basic and acidic residues" evidence="1">
    <location>
        <begin position="31"/>
        <end position="41"/>
    </location>
</feature>
<dbReference type="AlphaFoldDB" id="A0AAN8VF45"/>
<comment type="caution">
    <text evidence="2">The sequence shown here is derived from an EMBL/GenBank/DDBJ whole genome shotgun (WGS) entry which is preliminary data.</text>
</comment>
<gene>
    <name evidence="2" type="ORF">RJ641_035809</name>
</gene>
<dbReference type="PANTHER" id="PTHR33924">
    <property type="entry name" value="CATION-TRANSPORTING ATPASE"/>
    <property type="match status" value="1"/>
</dbReference>
<organism evidence="2 3">
    <name type="scientific">Dillenia turbinata</name>
    <dbReference type="NCBI Taxonomy" id="194707"/>
    <lineage>
        <taxon>Eukaryota</taxon>
        <taxon>Viridiplantae</taxon>
        <taxon>Streptophyta</taxon>
        <taxon>Embryophyta</taxon>
        <taxon>Tracheophyta</taxon>
        <taxon>Spermatophyta</taxon>
        <taxon>Magnoliopsida</taxon>
        <taxon>eudicotyledons</taxon>
        <taxon>Gunneridae</taxon>
        <taxon>Pentapetalae</taxon>
        <taxon>Dilleniales</taxon>
        <taxon>Dilleniaceae</taxon>
        <taxon>Dillenia</taxon>
    </lineage>
</organism>
<accession>A0AAN8VF45</accession>
<evidence type="ECO:0000313" key="2">
    <source>
        <dbReference type="EMBL" id="KAK6932915.1"/>
    </source>
</evidence>
<protein>
    <submittedName>
        <fullName evidence="2">Uncharacterized protein</fullName>
    </submittedName>
</protein>
<reference evidence="2 3" key="1">
    <citation type="submission" date="2023-12" db="EMBL/GenBank/DDBJ databases">
        <title>A high-quality genome assembly for Dillenia turbinata (Dilleniales).</title>
        <authorList>
            <person name="Chanderbali A."/>
        </authorList>
    </citation>
    <scope>NUCLEOTIDE SEQUENCE [LARGE SCALE GENOMIC DNA]</scope>
    <source>
        <strain evidence="2">LSX21</strain>
        <tissue evidence="2">Leaf</tissue>
    </source>
</reference>
<dbReference type="Proteomes" id="UP001370490">
    <property type="component" value="Unassembled WGS sequence"/>
</dbReference>
<evidence type="ECO:0000313" key="3">
    <source>
        <dbReference type="Proteomes" id="UP001370490"/>
    </source>
</evidence>
<feature type="compositionally biased region" description="Basic and acidic residues" evidence="1">
    <location>
        <begin position="15"/>
        <end position="24"/>
    </location>
</feature>